<dbReference type="InterPro" id="IPR029035">
    <property type="entry name" value="DHS-like_NAD/FAD-binding_dom"/>
</dbReference>
<feature type="domain" description="Thiamine pyrophosphate enzyme central" evidence="4">
    <location>
        <begin position="188"/>
        <end position="321"/>
    </location>
</feature>
<dbReference type="Pfam" id="PF02776">
    <property type="entry name" value="TPP_enzyme_N"/>
    <property type="match status" value="1"/>
</dbReference>
<sequence length="571" mass="59190">MSSTAGHLIVSQLEQHGVRRAYAVPGESFLDVLDGLYDSPIETVVCRHEGGAGFMALAEARLTGTPGIAMVTRGPGAANAMIAVHTAWQDATPLVLFVGLIPVADRERDSFQEFSLSGWFSTTAKRVMVLDDEHRAAEMVAEAMRLASSGRPGPVVVGLPEDVLVRRTEARAVPPRALPAAVPAPASLDELAGRLAGAKRPLLVAGGDGWTPDAAQRLAGWAEDANIPVAADWRAYDAVPHSSPAWAGWLGYGRADTLAARLDEADLLVFIGCGRSDVLSDGYTRGLEAPTVVVLPDPDAATHAGRIDQHIPAGPAAFAAALPAASAARGARGRDWMDALAADQRRYATARPDYGPGDSARGVDLGEAFGLLERELPADRIATYGAGNATIWGHRYLSHAGPGTLVGPRNGAMGLAVPAAVAAALVHPERQVVAVCGDGDFLMNAQELATAVGYGAAPLVIVVDNGIYGTIVAHQQKHYPGRPSGTSMANPDFAAWMQTFGGHGERVESTADFAPALERALASGKPALLHLLMDPATMPPSQANAALHGDINDDGGEPAELAAAAAEGAGK</sequence>
<dbReference type="InterPro" id="IPR011766">
    <property type="entry name" value="TPP_enzyme_TPP-bd"/>
</dbReference>
<comment type="caution">
    <text evidence="7">The sequence shown here is derived from an EMBL/GenBank/DDBJ whole genome shotgun (WGS) entry which is preliminary data.</text>
</comment>
<dbReference type="Proteomes" id="UP001209654">
    <property type="component" value="Unassembled WGS sequence"/>
</dbReference>
<dbReference type="RefSeq" id="WP_264794708.1">
    <property type="nucleotide sequence ID" value="NZ_BRVS01000004.1"/>
</dbReference>
<protein>
    <submittedName>
        <fullName evidence="7">Thiamine pyrophosphate protein</fullName>
    </submittedName>
</protein>
<reference evidence="7 8" key="1">
    <citation type="journal article" date="2023" name="Int. J. Syst. Evol. Microbiol.">
        <title>Arthrobacter mangrovi sp. nov., an actinobacterium isolated from the rhizosphere of a mangrove.</title>
        <authorList>
            <person name="Hamada M."/>
            <person name="Saitou S."/>
            <person name="Enomoto N."/>
            <person name="Nanri K."/>
            <person name="Hidaka K."/>
            <person name="Miura T."/>
            <person name="Tamura T."/>
        </authorList>
    </citation>
    <scope>NUCLEOTIDE SEQUENCE [LARGE SCALE GENOMIC DNA]</scope>
    <source>
        <strain evidence="7 8">NBRC 112813</strain>
    </source>
</reference>
<dbReference type="Gene3D" id="3.40.50.1220">
    <property type="entry name" value="TPP-binding domain"/>
    <property type="match status" value="1"/>
</dbReference>
<keyword evidence="2 3" id="KW-0786">Thiamine pyrophosphate</keyword>
<proteinExistence type="inferred from homology"/>
<evidence type="ECO:0000313" key="8">
    <source>
        <dbReference type="Proteomes" id="UP001209654"/>
    </source>
</evidence>
<feature type="domain" description="Thiamine pyrophosphate enzyme TPP-binding" evidence="5">
    <location>
        <begin position="385"/>
        <end position="530"/>
    </location>
</feature>
<evidence type="ECO:0000313" key="7">
    <source>
        <dbReference type="EMBL" id="GLB66559.1"/>
    </source>
</evidence>
<dbReference type="InterPro" id="IPR045229">
    <property type="entry name" value="TPP_enz"/>
</dbReference>
<keyword evidence="8" id="KW-1185">Reference proteome</keyword>
<accession>A0ABQ5MRF5</accession>
<evidence type="ECO:0000256" key="1">
    <source>
        <dbReference type="ARBA" id="ARBA00007812"/>
    </source>
</evidence>
<dbReference type="EMBL" id="BRVS01000004">
    <property type="protein sequence ID" value="GLB66559.1"/>
    <property type="molecule type" value="Genomic_DNA"/>
</dbReference>
<dbReference type="CDD" id="cd07035">
    <property type="entry name" value="TPP_PYR_POX_like"/>
    <property type="match status" value="1"/>
</dbReference>
<name>A0ABQ5MRF5_9MICC</name>
<comment type="similarity">
    <text evidence="1 3">Belongs to the TPP enzyme family.</text>
</comment>
<evidence type="ECO:0000256" key="2">
    <source>
        <dbReference type="ARBA" id="ARBA00023052"/>
    </source>
</evidence>
<dbReference type="PANTHER" id="PTHR18968:SF120">
    <property type="entry name" value="ACETOLACTATE SYNTHASE LARGE SUBUNIT"/>
    <property type="match status" value="1"/>
</dbReference>
<evidence type="ECO:0000259" key="4">
    <source>
        <dbReference type="Pfam" id="PF00205"/>
    </source>
</evidence>
<dbReference type="NCBIfam" id="NF006052">
    <property type="entry name" value="PRK08199.1"/>
    <property type="match status" value="1"/>
</dbReference>
<dbReference type="Pfam" id="PF00205">
    <property type="entry name" value="TPP_enzyme_M"/>
    <property type="match status" value="1"/>
</dbReference>
<dbReference type="PANTHER" id="PTHR18968">
    <property type="entry name" value="THIAMINE PYROPHOSPHATE ENZYMES"/>
    <property type="match status" value="1"/>
</dbReference>
<dbReference type="InterPro" id="IPR012001">
    <property type="entry name" value="Thiamin_PyroP_enz_TPP-bd_dom"/>
</dbReference>
<organism evidence="7 8">
    <name type="scientific">Arthrobacter mangrovi</name>
    <dbReference type="NCBI Taxonomy" id="2966350"/>
    <lineage>
        <taxon>Bacteria</taxon>
        <taxon>Bacillati</taxon>
        <taxon>Actinomycetota</taxon>
        <taxon>Actinomycetes</taxon>
        <taxon>Micrococcales</taxon>
        <taxon>Micrococcaceae</taxon>
        <taxon>Arthrobacter</taxon>
    </lineage>
</organism>
<dbReference type="Pfam" id="PF02775">
    <property type="entry name" value="TPP_enzyme_C"/>
    <property type="match status" value="1"/>
</dbReference>
<feature type="domain" description="Thiamine pyrophosphate enzyme N-terminal TPP-binding" evidence="6">
    <location>
        <begin position="4"/>
        <end position="114"/>
    </location>
</feature>
<dbReference type="InterPro" id="IPR012000">
    <property type="entry name" value="Thiamin_PyroP_enz_cen_dom"/>
</dbReference>
<evidence type="ECO:0000259" key="6">
    <source>
        <dbReference type="Pfam" id="PF02776"/>
    </source>
</evidence>
<gene>
    <name evidence="7" type="primary">ilvG</name>
    <name evidence="7" type="ORF">AHIS1636_09980</name>
</gene>
<dbReference type="CDD" id="cd00568">
    <property type="entry name" value="TPP_enzymes"/>
    <property type="match status" value="1"/>
</dbReference>
<dbReference type="SUPFAM" id="SSF52467">
    <property type="entry name" value="DHS-like NAD/FAD-binding domain"/>
    <property type="match status" value="1"/>
</dbReference>
<dbReference type="Gene3D" id="3.40.50.970">
    <property type="match status" value="2"/>
</dbReference>
<dbReference type="InterPro" id="IPR029061">
    <property type="entry name" value="THDP-binding"/>
</dbReference>
<evidence type="ECO:0000259" key="5">
    <source>
        <dbReference type="Pfam" id="PF02775"/>
    </source>
</evidence>
<dbReference type="SUPFAM" id="SSF52518">
    <property type="entry name" value="Thiamin diphosphate-binding fold (THDP-binding)"/>
    <property type="match status" value="2"/>
</dbReference>
<evidence type="ECO:0000256" key="3">
    <source>
        <dbReference type="RuleBase" id="RU362132"/>
    </source>
</evidence>